<gene>
    <name evidence="1" type="ORF">OIU84_028149</name>
</gene>
<dbReference type="EMBL" id="JAPFFJ010000008">
    <property type="protein sequence ID" value="KAJ6420729.1"/>
    <property type="molecule type" value="Genomic_DNA"/>
</dbReference>
<feature type="non-terminal residue" evidence="1">
    <location>
        <position position="41"/>
    </location>
</feature>
<sequence>MTCSKYDLASWIQGLTDTLVYHVCQVKEPIIVAFIHFYLSI</sequence>
<dbReference type="Proteomes" id="UP001162972">
    <property type="component" value="Chromosome 17"/>
</dbReference>
<comment type="caution">
    <text evidence="1">The sequence shown here is derived from an EMBL/GenBank/DDBJ whole genome shotgun (WGS) entry which is preliminary data.</text>
</comment>
<keyword evidence="2" id="KW-1185">Reference proteome</keyword>
<reference evidence="1 2" key="1">
    <citation type="journal article" date="2023" name="Int. J. Mol. Sci.">
        <title>De Novo Assembly and Annotation of 11 Diverse Shrub Willow (Salix) Genomes Reveals Novel Gene Organization in Sex-Linked Regions.</title>
        <authorList>
            <person name="Hyden B."/>
            <person name="Feng K."/>
            <person name="Yates T.B."/>
            <person name="Jawdy S."/>
            <person name="Cereghino C."/>
            <person name="Smart L.B."/>
            <person name="Muchero W."/>
        </authorList>
    </citation>
    <scope>NUCLEOTIDE SEQUENCE [LARGE SCALE GENOMIC DNA]</scope>
    <source>
        <tissue evidence="1">Shoot tip</tissue>
    </source>
</reference>
<evidence type="ECO:0000313" key="1">
    <source>
        <dbReference type="EMBL" id="KAJ6420729.1"/>
    </source>
</evidence>
<dbReference type="AlphaFoldDB" id="A0AAD6KC09"/>
<accession>A0AAD6KC09</accession>
<name>A0AAD6KC09_9ROSI</name>
<protein>
    <submittedName>
        <fullName evidence="1">Uncharacterized protein</fullName>
    </submittedName>
</protein>
<organism evidence="1 2">
    <name type="scientific">Salix udensis</name>
    <dbReference type="NCBI Taxonomy" id="889485"/>
    <lineage>
        <taxon>Eukaryota</taxon>
        <taxon>Viridiplantae</taxon>
        <taxon>Streptophyta</taxon>
        <taxon>Embryophyta</taxon>
        <taxon>Tracheophyta</taxon>
        <taxon>Spermatophyta</taxon>
        <taxon>Magnoliopsida</taxon>
        <taxon>eudicotyledons</taxon>
        <taxon>Gunneridae</taxon>
        <taxon>Pentapetalae</taxon>
        <taxon>rosids</taxon>
        <taxon>fabids</taxon>
        <taxon>Malpighiales</taxon>
        <taxon>Salicaceae</taxon>
        <taxon>Saliceae</taxon>
        <taxon>Salix</taxon>
    </lineage>
</organism>
<evidence type="ECO:0000313" key="2">
    <source>
        <dbReference type="Proteomes" id="UP001162972"/>
    </source>
</evidence>
<proteinExistence type="predicted"/>